<accession>A0A0C3BHK4</accession>
<feature type="transmembrane region" description="Helical" evidence="3">
    <location>
        <begin position="404"/>
        <end position="429"/>
    </location>
</feature>
<dbReference type="AlphaFoldDB" id="A0A0C3BHK4"/>
<feature type="transmembrane region" description="Helical" evidence="3">
    <location>
        <begin position="143"/>
        <end position="160"/>
    </location>
</feature>
<feature type="transmembrane region" description="Helical" evidence="3">
    <location>
        <begin position="105"/>
        <end position="131"/>
    </location>
</feature>
<dbReference type="InterPro" id="IPR036259">
    <property type="entry name" value="MFS_trans_sf"/>
</dbReference>
<dbReference type="HOGENOM" id="CLU_001265_1_2_1"/>
<dbReference type="InterPro" id="IPR011701">
    <property type="entry name" value="MFS"/>
</dbReference>
<keyword evidence="3" id="KW-0472">Membrane</keyword>
<evidence type="ECO:0000313" key="5">
    <source>
        <dbReference type="EMBL" id="KIM36190.1"/>
    </source>
</evidence>
<dbReference type="Gene3D" id="1.20.1250.20">
    <property type="entry name" value="MFS general substrate transporter like domains"/>
    <property type="match status" value="2"/>
</dbReference>
<protein>
    <recommendedName>
        <fullName evidence="4">Major facilitator superfamily (MFS) profile domain-containing protein</fullName>
    </recommendedName>
</protein>
<proteinExistence type="inferred from homology"/>
<keyword evidence="6" id="KW-1185">Reference proteome</keyword>
<dbReference type="PROSITE" id="PS50850">
    <property type="entry name" value="MFS"/>
    <property type="match status" value="1"/>
</dbReference>
<feature type="transmembrane region" description="Helical" evidence="3">
    <location>
        <begin position="369"/>
        <end position="392"/>
    </location>
</feature>
<evidence type="ECO:0000256" key="2">
    <source>
        <dbReference type="ARBA" id="ARBA00006727"/>
    </source>
</evidence>
<feature type="transmembrane region" description="Helical" evidence="3">
    <location>
        <begin position="344"/>
        <end position="363"/>
    </location>
</feature>
<dbReference type="PANTHER" id="PTHR11360:SF287">
    <property type="entry name" value="MFS MONOCARBOXYLATE TRANSPORTER"/>
    <property type="match status" value="1"/>
</dbReference>
<dbReference type="PANTHER" id="PTHR11360">
    <property type="entry name" value="MONOCARBOXYLATE TRANSPORTER"/>
    <property type="match status" value="1"/>
</dbReference>
<reference evidence="5 6" key="1">
    <citation type="submission" date="2014-04" db="EMBL/GenBank/DDBJ databases">
        <authorList>
            <consortium name="DOE Joint Genome Institute"/>
            <person name="Kuo A."/>
            <person name="Gay G."/>
            <person name="Dore J."/>
            <person name="Kohler A."/>
            <person name="Nagy L.G."/>
            <person name="Floudas D."/>
            <person name="Copeland A."/>
            <person name="Barry K.W."/>
            <person name="Cichocki N."/>
            <person name="Veneault-Fourrey C."/>
            <person name="LaButti K."/>
            <person name="Lindquist E.A."/>
            <person name="Lipzen A."/>
            <person name="Lundell T."/>
            <person name="Morin E."/>
            <person name="Murat C."/>
            <person name="Sun H."/>
            <person name="Tunlid A."/>
            <person name="Henrissat B."/>
            <person name="Grigoriev I.V."/>
            <person name="Hibbett D.S."/>
            <person name="Martin F."/>
            <person name="Nordberg H.P."/>
            <person name="Cantor M.N."/>
            <person name="Hua S.X."/>
        </authorList>
    </citation>
    <scope>NUCLEOTIDE SEQUENCE [LARGE SCALE GENOMIC DNA]</scope>
    <source>
        <strain evidence="6">h7</strain>
    </source>
</reference>
<feature type="domain" description="Major facilitator superfamily (MFS) profile" evidence="4">
    <location>
        <begin position="71"/>
        <end position="474"/>
    </location>
</feature>
<evidence type="ECO:0000313" key="6">
    <source>
        <dbReference type="Proteomes" id="UP000053424"/>
    </source>
</evidence>
<evidence type="ECO:0000259" key="4">
    <source>
        <dbReference type="PROSITE" id="PS50850"/>
    </source>
</evidence>
<feature type="transmembrane region" description="Helical" evidence="3">
    <location>
        <begin position="279"/>
        <end position="301"/>
    </location>
</feature>
<dbReference type="InterPro" id="IPR020846">
    <property type="entry name" value="MFS_dom"/>
</dbReference>
<feature type="transmembrane region" description="Helical" evidence="3">
    <location>
        <begin position="233"/>
        <end position="250"/>
    </location>
</feature>
<dbReference type="SUPFAM" id="SSF103473">
    <property type="entry name" value="MFS general substrate transporter"/>
    <property type="match status" value="1"/>
</dbReference>
<sequence>MEGRIELETFKPQTDSNQVLHRPGKERQGHNDVQIRLESVEDAGSGRVPAQEIDNPHLPPVDQGTQAWVFCICACIFEAFIWGWNNTYGVFQDFYTSHPPFNTSSSAAVSVIGTASLGIQYIETIIVMTVFQRYPEYAKPAMWISLSLATLSLFLSSFATKLWHLLLLQGVIFGLSAGVLYAPVLIWLSEWFVVRRGLAGGVIFGGAGIGGFVLPLTMGYLLDSVGFRWTLRIWAVILGVCCGIALLGVNPRIPAHRPTMDIPRQDWFPKDIHYLKTPLTFLFIGITVFQGLGFFPVSLFIPTYTSSLSSATLPSTIVLALFNVTSVVFYIVFGHYCDKYPYPYVILVSGVGSALAAFILWGFASSLGWIFAFAIVFGGLNGGFSAVWPAAASEIGGSRNHITSLAMGCFAAVKGIAAIVGPLIAAALHDTSNPAKSLYGGFGFRNVEIFVGSMAIGTSIGGVLLSFYSTSKRKLQ</sequence>
<dbReference type="EMBL" id="KN831808">
    <property type="protein sequence ID" value="KIM36190.1"/>
    <property type="molecule type" value="Genomic_DNA"/>
</dbReference>
<dbReference type="Pfam" id="PF07690">
    <property type="entry name" value="MFS_1"/>
    <property type="match status" value="1"/>
</dbReference>
<feature type="transmembrane region" description="Helical" evidence="3">
    <location>
        <begin position="449"/>
        <end position="468"/>
    </location>
</feature>
<feature type="transmembrane region" description="Helical" evidence="3">
    <location>
        <begin position="67"/>
        <end position="85"/>
    </location>
</feature>
<dbReference type="Proteomes" id="UP000053424">
    <property type="component" value="Unassembled WGS sequence"/>
</dbReference>
<gene>
    <name evidence="5" type="ORF">M413DRAFT_321306</name>
</gene>
<reference evidence="6" key="2">
    <citation type="submission" date="2015-01" db="EMBL/GenBank/DDBJ databases">
        <title>Evolutionary Origins and Diversification of the Mycorrhizal Mutualists.</title>
        <authorList>
            <consortium name="DOE Joint Genome Institute"/>
            <consortium name="Mycorrhizal Genomics Consortium"/>
            <person name="Kohler A."/>
            <person name="Kuo A."/>
            <person name="Nagy L.G."/>
            <person name="Floudas D."/>
            <person name="Copeland A."/>
            <person name="Barry K.W."/>
            <person name="Cichocki N."/>
            <person name="Veneault-Fourrey C."/>
            <person name="LaButti K."/>
            <person name="Lindquist E.A."/>
            <person name="Lipzen A."/>
            <person name="Lundell T."/>
            <person name="Morin E."/>
            <person name="Murat C."/>
            <person name="Riley R."/>
            <person name="Ohm R."/>
            <person name="Sun H."/>
            <person name="Tunlid A."/>
            <person name="Henrissat B."/>
            <person name="Grigoriev I.V."/>
            <person name="Hibbett D.S."/>
            <person name="Martin F."/>
        </authorList>
    </citation>
    <scope>NUCLEOTIDE SEQUENCE [LARGE SCALE GENOMIC DNA]</scope>
    <source>
        <strain evidence="6">h7</strain>
    </source>
</reference>
<dbReference type="GO" id="GO:0022857">
    <property type="term" value="F:transmembrane transporter activity"/>
    <property type="evidence" value="ECO:0007669"/>
    <property type="project" value="InterPro"/>
</dbReference>
<evidence type="ECO:0000256" key="3">
    <source>
        <dbReference type="SAM" id="Phobius"/>
    </source>
</evidence>
<keyword evidence="3" id="KW-0812">Transmembrane</keyword>
<dbReference type="InterPro" id="IPR050327">
    <property type="entry name" value="Proton-linked_MCT"/>
</dbReference>
<feature type="transmembrane region" description="Helical" evidence="3">
    <location>
        <begin position="166"/>
        <end position="188"/>
    </location>
</feature>
<evidence type="ECO:0000256" key="1">
    <source>
        <dbReference type="ARBA" id="ARBA00004141"/>
    </source>
</evidence>
<dbReference type="OrthoDB" id="2213137at2759"/>
<comment type="similarity">
    <text evidence="2">Belongs to the major facilitator superfamily. Monocarboxylate porter (TC 2.A.1.13) family.</text>
</comment>
<comment type="subcellular location">
    <subcellularLocation>
        <location evidence="1">Membrane</location>
        <topology evidence="1">Multi-pass membrane protein</topology>
    </subcellularLocation>
</comment>
<organism evidence="5 6">
    <name type="scientific">Hebeloma cylindrosporum</name>
    <dbReference type="NCBI Taxonomy" id="76867"/>
    <lineage>
        <taxon>Eukaryota</taxon>
        <taxon>Fungi</taxon>
        <taxon>Dikarya</taxon>
        <taxon>Basidiomycota</taxon>
        <taxon>Agaricomycotina</taxon>
        <taxon>Agaricomycetes</taxon>
        <taxon>Agaricomycetidae</taxon>
        <taxon>Agaricales</taxon>
        <taxon>Agaricineae</taxon>
        <taxon>Hymenogastraceae</taxon>
        <taxon>Hebeloma</taxon>
    </lineage>
</organism>
<feature type="transmembrane region" description="Helical" evidence="3">
    <location>
        <begin position="200"/>
        <end position="221"/>
    </location>
</feature>
<dbReference type="GO" id="GO:0016020">
    <property type="term" value="C:membrane"/>
    <property type="evidence" value="ECO:0007669"/>
    <property type="project" value="UniProtKB-SubCell"/>
</dbReference>
<feature type="transmembrane region" description="Helical" evidence="3">
    <location>
        <begin position="313"/>
        <end position="332"/>
    </location>
</feature>
<name>A0A0C3BHK4_HEBCY</name>
<keyword evidence="3" id="KW-1133">Transmembrane helix</keyword>